<keyword evidence="1" id="KW-1133">Transmembrane helix</keyword>
<evidence type="ECO:0000256" key="1">
    <source>
        <dbReference type="SAM" id="Phobius"/>
    </source>
</evidence>
<dbReference type="Proteomes" id="UP001157440">
    <property type="component" value="Unassembled WGS sequence"/>
</dbReference>
<gene>
    <name evidence="2" type="ORF">GCM10007890_42940</name>
</gene>
<organism evidence="2 3">
    <name type="scientific">Methylobacterium tardum</name>
    <dbReference type="NCBI Taxonomy" id="374432"/>
    <lineage>
        <taxon>Bacteria</taxon>
        <taxon>Pseudomonadati</taxon>
        <taxon>Pseudomonadota</taxon>
        <taxon>Alphaproteobacteria</taxon>
        <taxon>Hyphomicrobiales</taxon>
        <taxon>Methylobacteriaceae</taxon>
        <taxon>Methylobacterium</taxon>
    </lineage>
</organism>
<keyword evidence="1" id="KW-0812">Transmembrane</keyword>
<dbReference type="AlphaFoldDB" id="A0AA37WTF0"/>
<feature type="transmembrane region" description="Helical" evidence="1">
    <location>
        <begin position="27"/>
        <end position="47"/>
    </location>
</feature>
<keyword evidence="3" id="KW-1185">Reference proteome</keyword>
<sequence>MFGNYEYERALNSDDDQLDVRRSRMHLYLNVMLLLFIFSGLILHQLLGR</sequence>
<protein>
    <submittedName>
        <fullName evidence="2">Uncharacterized protein</fullName>
    </submittedName>
</protein>
<accession>A0AA37WTF0</accession>
<name>A0AA37WTF0_9HYPH</name>
<dbReference type="RefSeq" id="WP_238198479.1">
    <property type="nucleotide sequence ID" value="NZ_BPQZ01000024.1"/>
</dbReference>
<evidence type="ECO:0000313" key="2">
    <source>
        <dbReference type="EMBL" id="GLS72281.1"/>
    </source>
</evidence>
<keyword evidence="1" id="KW-0472">Membrane</keyword>
<proteinExistence type="predicted"/>
<comment type="caution">
    <text evidence="2">The sequence shown here is derived from an EMBL/GenBank/DDBJ whole genome shotgun (WGS) entry which is preliminary data.</text>
</comment>
<dbReference type="EMBL" id="BSPL01000020">
    <property type="protein sequence ID" value="GLS72281.1"/>
    <property type="molecule type" value="Genomic_DNA"/>
</dbReference>
<reference evidence="3" key="1">
    <citation type="journal article" date="2019" name="Int. J. Syst. Evol. Microbiol.">
        <title>The Global Catalogue of Microorganisms (GCM) 10K type strain sequencing project: providing services to taxonomists for standard genome sequencing and annotation.</title>
        <authorList>
            <consortium name="The Broad Institute Genomics Platform"/>
            <consortium name="The Broad Institute Genome Sequencing Center for Infectious Disease"/>
            <person name="Wu L."/>
            <person name="Ma J."/>
        </authorList>
    </citation>
    <scope>NUCLEOTIDE SEQUENCE [LARGE SCALE GENOMIC DNA]</scope>
    <source>
        <strain evidence="3">NBRC 103632</strain>
    </source>
</reference>
<evidence type="ECO:0000313" key="3">
    <source>
        <dbReference type="Proteomes" id="UP001157440"/>
    </source>
</evidence>